<feature type="region of interest" description="Disordered" evidence="22">
    <location>
        <begin position="566"/>
        <end position="611"/>
    </location>
</feature>
<dbReference type="AlphaFoldDB" id="A0A1S3LNH5"/>
<dbReference type="GO" id="GO:0005634">
    <property type="term" value="C:nucleus"/>
    <property type="evidence" value="ECO:0007669"/>
    <property type="project" value="UniProtKB-SubCell"/>
</dbReference>
<feature type="compositionally biased region" description="Low complexity" evidence="22">
    <location>
        <begin position="577"/>
        <end position="593"/>
    </location>
</feature>
<evidence type="ECO:0000256" key="6">
    <source>
        <dbReference type="ARBA" id="ARBA00008011"/>
    </source>
</evidence>
<evidence type="ECO:0000256" key="22">
    <source>
        <dbReference type="SAM" id="MobiDB-lite"/>
    </source>
</evidence>
<dbReference type="GO" id="GO:0005546">
    <property type="term" value="F:phosphatidylinositol-4,5-bisphosphate binding"/>
    <property type="evidence" value="ECO:0007669"/>
    <property type="project" value="TreeGrafter"/>
</dbReference>
<evidence type="ECO:0000256" key="1">
    <source>
        <dbReference type="ARBA" id="ARBA00004123"/>
    </source>
</evidence>
<dbReference type="GO" id="GO:0030136">
    <property type="term" value="C:clathrin-coated vesicle"/>
    <property type="evidence" value="ECO:0007669"/>
    <property type="project" value="UniProtKB-SubCell"/>
</dbReference>
<evidence type="ECO:0000256" key="3">
    <source>
        <dbReference type="ARBA" id="ARBA00004236"/>
    </source>
</evidence>
<keyword evidence="14" id="KW-0472">Membrane</keyword>
<keyword evidence="9" id="KW-0597">Phosphoprotein</keyword>
<evidence type="ECO:0000259" key="23">
    <source>
        <dbReference type="PROSITE" id="PS50942"/>
    </source>
</evidence>
<evidence type="ECO:0000256" key="8">
    <source>
        <dbReference type="ARBA" id="ARBA00022499"/>
    </source>
</evidence>
<keyword evidence="12" id="KW-0007">Acetylation</keyword>
<evidence type="ECO:0000256" key="10">
    <source>
        <dbReference type="ARBA" id="ARBA00022583"/>
    </source>
</evidence>
<evidence type="ECO:0000256" key="18">
    <source>
        <dbReference type="ARBA" id="ARBA00055144"/>
    </source>
</evidence>
<reference evidence="25" key="1">
    <citation type="submission" date="2025-08" db="UniProtKB">
        <authorList>
            <consortium name="RefSeq"/>
        </authorList>
    </citation>
    <scope>IDENTIFICATION</scope>
</reference>
<dbReference type="PROSITE" id="PS50942">
    <property type="entry name" value="ENTH"/>
    <property type="match status" value="1"/>
</dbReference>
<evidence type="ECO:0000256" key="21">
    <source>
        <dbReference type="SAM" id="Coils"/>
    </source>
</evidence>
<evidence type="ECO:0000313" key="24">
    <source>
        <dbReference type="Proteomes" id="UP001652741"/>
    </source>
</evidence>
<dbReference type="InterPro" id="IPR045192">
    <property type="entry name" value="AP180-like"/>
</dbReference>
<keyword evidence="21" id="KW-0175">Coiled coil</keyword>
<evidence type="ECO:0000256" key="19">
    <source>
        <dbReference type="ARBA" id="ARBA00061829"/>
    </source>
</evidence>
<dbReference type="FunFam" id="1.25.40.90:FF:000001">
    <property type="entry name" value="phosphatidylinositol-binding clathrin assembly protein-like isoform X1"/>
    <property type="match status" value="1"/>
</dbReference>
<evidence type="ECO:0000256" key="11">
    <source>
        <dbReference type="ARBA" id="ARBA00022843"/>
    </source>
</evidence>
<dbReference type="Gene3D" id="1.20.58.150">
    <property type="entry name" value="ANTH domain"/>
    <property type="match status" value="1"/>
</dbReference>
<proteinExistence type="inferred from homology"/>
<keyword evidence="7" id="KW-1003">Cell membrane</keyword>
<dbReference type="GO" id="GO:0000149">
    <property type="term" value="F:SNARE binding"/>
    <property type="evidence" value="ECO:0007669"/>
    <property type="project" value="TreeGrafter"/>
</dbReference>
<keyword evidence="10" id="KW-0254">Endocytosis</keyword>
<protein>
    <recommendedName>
        <fullName evidence="20">Phosphatidylinositol-binding clathrin assembly protein</fullName>
    </recommendedName>
</protein>
<comment type="subcellular location">
    <subcellularLocation>
        <location evidence="3">Cell membrane</location>
    </subcellularLocation>
    <subcellularLocation>
        <location evidence="2">Cytoplasmic vesicle</location>
        <location evidence="2">Clathrin-coated vesicle</location>
    </subcellularLocation>
    <subcellularLocation>
        <location evidence="4">Golgi apparatus</location>
    </subcellularLocation>
    <subcellularLocation>
        <location evidence="5">Membrane</location>
        <location evidence="5">Clathrin-coated pit</location>
    </subcellularLocation>
    <subcellularLocation>
        <location evidence="1">Nucleus</location>
    </subcellularLocation>
</comment>
<keyword evidence="11" id="KW-0832">Ubl conjugation</keyword>
<evidence type="ECO:0000313" key="25">
    <source>
        <dbReference type="RefSeq" id="XP_013992390.1"/>
    </source>
</evidence>
<dbReference type="FunFam" id="1.20.58.150:FF:000001">
    <property type="entry name" value="phosphatidylinositol-binding clathrin assembly protein-like isoform X1"/>
    <property type="match status" value="1"/>
</dbReference>
<keyword evidence="15" id="KW-0168">Coated pit</keyword>
<dbReference type="GO" id="GO:0005905">
    <property type="term" value="C:clathrin-coated pit"/>
    <property type="evidence" value="ECO:0007669"/>
    <property type="project" value="UniProtKB-SubCell"/>
</dbReference>
<keyword evidence="13" id="KW-0333">Golgi apparatus</keyword>
<dbReference type="InterPro" id="IPR008942">
    <property type="entry name" value="ENTH_VHS"/>
</dbReference>
<dbReference type="SUPFAM" id="SSF48464">
    <property type="entry name" value="ENTH/VHS domain"/>
    <property type="match status" value="1"/>
</dbReference>
<dbReference type="Gene3D" id="1.25.40.90">
    <property type="match status" value="1"/>
</dbReference>
<evidence type="ECO:0000256" key="16">
    <source>
        <dbReference type="ARBA" id="ARBA00023242"/>
    </source>
</evidence>
<organism evidence="24 25">
    <name type="scientific">Salmo salar</name>
    <name type="common">Atlantic salmon</name>
    <dbReference type="NCBI Taxonomy" id="8030"/>
    <lineage>
        <taxon>Eukaryota</taxon>
        <taxon>Metazoa</taxon>
        <taxon>Chordata</taxon>
        <taxon>Craniata</taxon>
        <taxon>Vertebrata</taxon>
        <taxon>Euteleostomi</taxon>
        <taxon>Actinopterygii</taxon>
        <taxon>Neopterygii</taxon>
        <taxon>Teleostei</taxon>
        <taxon>Protacanthopterygii</taxon>
        <taxon>Salmoniformes</taxon>
        <taxon>Salmonidae</taxon>
        <taxon>Salmoninae</taxon>
        <taxon>Salmo</taxon>
    </lineage>
</organism>
<feature type="coiled-coil region" evidence="21">
    <location>
        <begin position="321"/>
        <end position="348"/>
    </location>
</feature>
<gene>
    <name evidence="25" type="primary">picalma</name>
</gene>
<dbReference type="InterPro" id="IPR013809">
    <property type="entry name" value="ENTH"/>
</dbReference>
<name>A0A1S3LNH5_SALSA</name>
<dbReference type="Pfam" id="PF07651">
    <property type="entry name" value="ANTH"/>
    <property type="match status" value="1"/>
</dbReference>
<comment type="subunit">
    <text evidence="19">Binds to clathrin; involves primarily the C-terminal sequences, but the full-length protein is required for full binding capacity. Binds phosphatidylinositol 4,5- bisphosphate. Interacts with PIMREG; this interaction may change the subcellular location into the nucleus. Interacts with AP2A1 (via its alpha-appendage domain). Interacts (via N-terminus) with VAMP2; VAMP3; VAMP7 and VAMP8 (Via N-terminus). Interacts with LC3/MAP1LC3A.</text>
</comment>
<dbReference type="InterPro" id="IPR014712">
    <property type="entry name" value="ANTH_dom_sf"/>
</dbReference>
<dbReference type="PANTHER" id="PTHR22951">
    <property type="entry name" value="CLATHRIN ASSEMBLY PROTEIN"/>
    <property type="match status" value="1"/>
</dbReference>
<accession>A0A1S3LNH5</accession>
<feature type="region of interest" description="Disordered" evidence="22">
    <location>
        <begin position="406"/>
        <end position="432"/>
    </location>
</feature>
<evidence type="ECO:0000256" key="12">
    <source>
        <dbReference type="ARBA" id="ARBA00022990"/>
    </source>
</evidence>
<dbReference type="GO" id="GO:0032050">
    <property type="term" value="F:clathrin heavy chain binding"/>
    <property type="evidence" value="ECO:0007669"/>
    <property type="project" value="TreeGrafter"/>
</dbReference>
<dbReference type="GO" id="GO:0005545">
    <property type="term" value="F:1-phosphatidylinositol binding"/>
    <property type="evidence" value="ECO:0007669"/>
    <property type="project" value="InterPro"/>
</dbReference>
<keyword evidence="24" id="KW-1185">Reference proteome</keyword>
<dbReference type="CDD" id="cd16985">
    <property type="entry name" value="ANTH_N_AP180"/>
    <property type="match status" value="1"/>
</dbReference>
<dbReference type="RefSeq" id="XP_013992390.1">
    <property type="nucleotide sequence ID" value="XM_014136915.2"/>
</dbReference>
<dbReference type="GO" id="GO:0098894">
    <property type="term" value="C:extrinsic component of presynaptic endocytic zone membrane"/>
    <property type="evidence" value="ECO:0007669"/>
    <property type="project" value="TreeGrafter"/>
</dbReference>
<keyword evidence="16" id="KW-0539">Nucleus</keyword>
<evidence type="ECO:0000256" key="2">
    <source>
        <dbReference type="ARBA" id="ARBA00004132"/>
    </source>
</evidence>
<dbReference type="InterPro" id="IPR011417">
    <property type="entry name" value="ANTH_dom"/>
</dbReference>
<sequence length="611" mass="66051">MSGQSITDRITAAQHSVTGSAVAKTVCKATTHEIMGPKKKHLDYLIHCTNEMNVNIPQLADTLFERTASTSWVVVFKSLTATHHTMVYGNERFIQYMASRNTLFNLSNFLDKSGLQGYDMSTFIRRYSRYLNEKAVSYRQVAFDFTKVKRGADGVMRTMNTEKLLKTIPIIQNQMDALLDFNVNANELTNGVINASFMLLFKDSIRLFAAYNEGIINLLEKYFDMKKTQCKEGLDIYKKFLTRMTRISEFLKVAEQVGIDRGDIPDLSQAPSSLLDALEQHLASLEGKKVKDSTAASRASTLSNAVSSLANTGISFTKVDEREKQAALEEEQARLKALKEQRLKELQKGPSFSATTAASPVSMDGGTINTAPAIDLFSTPSFANSTSKAASDLLDLQPAFQQQALPSSTGLPTANTWGGFSASPTSQPQTARGLNVDFDSVFGNNVDSAVASLPGQGLIPSGQQPGKLVSDDLDSSLANLVGNLGIGNGVAKNDIHWSQPGEKKLTGGNNWQPKTAPSTTWNPAAMAPSVMAFPATTPTGMMAYGMPPQMGSMGMMTQPTMMYSQPVMRPANPFGPAPGAQPSAASSPSSQSPLRAPGKDPFAQLSLKDFL</sequence>
<dbReference type="GO" id="GO:0072583">
    <property type="term" value="P:clathrin-dependent endocytosis"/>
    <property type="evidence" value="ECO:0007669"/>
    <property type="project" value="InterPro"/>
</dbReference>
<dbReference type="GO" id="GO:0008021">
    <property type="term" value="C:synaptic vesicle"/>
    <property type="evidence" value="ECO:0007669"/>
    <property type="project" value="TreeGrafter"/>
</dbReference>
<dbReference type="SMART" id="SM00273">
    <property type="entry name" value="ENTH"/>
    <property type="match status" value="1"/>
</dbReference>
<feature type="domain" description="ENTH" evidence="23">
    <location>
        <begin position="14"/>
        <end position="145"/>
    </location>
</feature>
<evidence type="ECO:0000256" key="9">
    <source>
        <dbReference type="ARBA" id="ARBA00022553"/>
    </source>
</evidence>
<keyword evidence="17" id="KW-0968">Cytoplasmic vesicle</keyword>
<comment type="similarity">
    <text evidence="6">Belongs to the PICALM/SNAP91 family.</text>
</comment>
<dbReference type="GO" id="GO:0048268">
    <property type="term" value="P:clathrin coat assembly"/>
    <property type="evidence" value="ECO:0007669"/>
    <property type="project" value="InterPro"/>
</dbReference>
<dbReference type="SUPFAM" id="SSF89009">
    <property type="entry name" value="GAT-like domain"/>
    <property type="match status" value="1"/>
</dbReference>
<dbReference type="PANTHER" id="PTHR22951:SF16">
    <property type="entry name" value="PHOSPHATIDYLINOSITOL-BINDING CLATHRIN ASSEMBLY PROTEIN"/>
    <property type="match status" value="1"/>
</dbReference>
<dbReference type="GO" id="GO:0005794">
    <property type="term" value="C:Golgi apparatus"/>
    <property type="evidence" value="ECO:0007669"/>
    <property type="project" value="UniProtKB-SubCell"/>
</dbReference>
<evidence type="ECO:0000256" key="20">
    <source>
        <dbReference type="ARBA" id="ARBA00068054"/>
    </source>
</evidence>
<evidence type="ECO:0000256" key="14">
    <source>
        <dbReference type="ARBA" id="ARBA00023136"/>
    </source>
</evidence>
<evidence type="ECO:0000256" key="7">
    <source>
        <dbReference type="ARBA" id="ARBA00022475"/>
    </source>
</evidence>
<comment type="function">
    <text evidence="18">Cytoplasmic adapter protein that plays a critical role in clathrin-mediated endocytosis which is important in processes such as internalization of cell receptors, synaptic transmission or removal of apoptotic cells. Recruits AP-2 and attaches clathrin triskelions to the cytoplasmic side of plasma membrane leading to clathrin-coated vesicles (CCVs) assembly. Furthermore, regulates clathrin-coated vesicle size and maturation by directly sensing and driving membrane curvature. In addition to binding to clathrin, mediates the endocytosis of small R-SNARES (Soluble NSF Attachment Protein REceptors) between plasma membranes and endosomes including VAMP2, VAMP3, VAMP4, VAMP7 or VAMP8. In turn, PICALM-dependent SNARE endocytosis is required for the formation and maturation of autophagic precursors. Modulates thereby autophagy and the turnover of autophagy substrates such as MAPT/TAU or amyloid precursor protein cleaved C-terminal fragment (APP-CTF).</text>
</comment>
<evidence type="ECO:0000256" key="13">
    <source>
        <dbReference type="ARBA" id="ARBA00023034"/>
    </source>
</evidence>
<keyword evidence="8" id="KW-1017">Isopeptide bond</keyword>
<dbReference type="GO" id="GO:0016185">
    <property type="term" value="P:synaptic vesicle budding from presynaptic endocytic zone membrane"/>
    <property type="evidence" value="ECO:0007669"/>
    <property type="project" value="TreeGrafter"/>
</dbReference>
<evidence type="ECO:0000256" key="15">
    <source>
        <dbReference type="ARBA" id="ARBA00023176"/>
    </source>
</evidence>
<dbReference type="Proteomes" id="UP001652741">
    <property type="component" value="Chromosome ssa13"/>
</dbReference>
<evidence type="ECO:0000256" key="4">
    <source>
        <dbReference type="ARBA" id="ARBA00004555"/>
    </source>
</evidence>
<evidence type="ECO:0000256" key="5">
    <source>
        <dbReference type="ARBA" id="ARBA00004600"/>
    </source>
</evidence>
<evidence type="ECO:0000256" key="17">
    <source>
        <dbReference type="ARBA" id="ARBA00023329"/>
    </source>
</evidence>